<comment type="caution">
    <text evidence="5">The sequence shown here is derived from an EMBL/GenBank/DDBJ whole genome shotgun (WGS) entry which is preliminary data.</text>
</comment>
<keyword evidence="4" id="KW-1133">Transmembrane helix</keyword>
<evidence type="ECO:0000256" key="1">
    <source>
        <dbReference type="ARBA" id="ARBA00022980"/>
    </source>
</evidence>
<keyword evidence="4" id="KW-0812">Transmembrane</keyword>
<name>A0ABR2CLI2_9ROSI</name>
<evidence type="ECO:0000313" key="5">
    <source>
        <dbReference type="EMBL" id="KAK8520404.1"/>
    </source>
</evidence>
<reference evidence="5 6" key="1">
    <citation type="journal article" date="2024" name="G3 (Bethesda)">
        <title>Genome assembly of Hibiscus sabdariffa L. provides insights into metabolisms of medicinal natural products.</title>
        <authorList>
            <person name="Kim T."/>
        </authorList>
    </citation>
    <scope>NUCLEOTIDE SEQUENCE [LARGE SCALE GENOMIC DNA]</scope>
    <source>
        <strain evidence="5">TK-2024</strain>
        <tissue evidence="5">Old leaves</tissue>
    </source>
</reference>
<evidence type="ECO:0000256" key="4">
    <source>
        <dbReference type="SAM" id="Phobius"/>
    </source>
</evidence>
<organism evidence="5 6">
    <name type="scientific">Hibiscus sabdariffa</name>
    <name type="common">roselle</name>
    <dbReference type="NCBI Taxonomy" id="183260"/>
    <lineage>
        <taxon>Eukaryota</taxon>
        <taxon>Viridiplantae</taxon>
        <taxon>Streptophyta</taxon>
        <taxon>Embryophyta</taxon>
        <taxon>Tracheophyta</taxon>
        <taxon>Spermatophyta</taxon>
        <taxon>Magnoliopsida</taxon>
        <taxon>eudicotyledons</taxon>
        <taxon>Gunneridae</taxon>
        <taxon>Pentapetalae</taxon>
        <taxon>rosids</taxon>
        <taxon>malvids</taxon>
        <taxon>Malvales</taxon>
        <taxon>Malvaceae</taxon>
        <taxon>Malvoideae</taxon>
        <taxon>Hibiscus</taxon>
    </lineage>
</organism>
<proteinExistence type="predicted"/>
<keyword evidence="1" id="KW-0689">Ribosomal protein</keyword>
<keyword evidence="6" id="KW-1185">Reference proteome</keyword>
<evidence type="ECO:0000256" key="3">
    <source>
        <dbReference type="SAM" id="MobiDB-lite"/>
    </source>
</evidence>
<feature type="region of interest" description="Disordered" evidence="3">
    <location>
        <begin position="82"/>
        <end position="109"/>
    </location>
</feature>
<evidence type="ECO:0000313" key="6">
    <source>
        <dbReference type="Proteomes" id="UP001472677"/>
    </source>
</evidence>
<evidence type="ECO:0008006" key="7">
    <source>
        <dbReference type="Google" id="ProtNLM"/>
    </source>
</evidence>
<keyword evidence="4" id="KW-0472">Membrane</keyword>
<sequence length="135" mass="14980">MPKMTRLCTNRSTVMVLLTVVFYGYMLLIAGGPTRCQVEGLTLNHGCSAKSYKIERDKNPGVEQQGPSFDESAMGKVHGSLARAGKVRGQTPKVAKQDKKKKPRGRAYKRMQYNRRFVTAVVGFGKKRGPNSSEK</sequence>
<dbReference type="InterPro" id="IPR006846">
    <property type="entry name" value="Ribosomal_eS30"/>
</dbReference>
<keyword evidence="2" id="KW-0687">Ribonucleoprotein</keyword>
<dbReference type="Proteomes" id="UP001472677">
    <property type="component" value="Unassembled WGS sequence"/>
</dbReference>
<feature type="transmembrane region" description="Helical" evidence="4">
    <location>
        <begin position="12"/>
        <end position="32"/>
    </location>
</feature>
<dbReference type="Pfam" id="PF04758">
    <property type="entry name" value="Ribosomal_S30"/>
    <property type="match status" value="1"/>
</dbReference>
<dbReference type="EMBL" id="JBBPBM010000049">
    <property type="protein sequence ID" value="KAK8520404.1"/>
    <property type="molecule type" value="Genomic_DNA"/>
</dbReference>
<protein>
    <recommendedName>
        <fullName evidence="7">40S ribosomal protein S30</fullName>
    </recommendedName>
</protein>
<evidence type="ECO:0000256" key="2">
    <source>
        <dbReference type="ARBA" id="ARBA00023274"/>
    </source>
</evidence>
<accession>A0ABR2CLI2</accession>
<feature type="compositionally biased region" description="Basic residues" evidence="3">
    <location>
        <begin position="98"/>
        <end position="109"/>
    </location>
</feature>
<dbReference type="PANTHER" id="PTHR12650">
    <property type="entry name" value="40S RIBOSOMAL PROTEIN S30/UBIQUITIN-LIKE PROTEIN FUBI"/>
    <property type="match status" value="1"/>
</dbReference>
<dbReference type="PANTHER" id="PTHR12650:SF28">
    <property type="entry name" value="40S RIBOSOMAL PROTEIN S30"/>
    <property type="match status" value="1"/>
</dbReference>
<gene>
    <name evidence="5" type="ORF">V6N12_004343</name>
</gene>